<feature type="region of interest" description="Disordered" evidence="1">
    <location>
        <begin position="1"/>
        <end position="48"/>
    </location>
</feature>
<proteinExistence type="predicted"/>
<organism evidence="2 3">
    <name type="scientific">Aromatoleum bremense</name>
    <dbReference type="NCBI Taxonomy" id="76115"/>
    <lineage>
        <taxon>Bacteria</taxon>
        <taxon>Pseudomonadati</taxon>
        <taxon>Pseudomonadota</taxon>
        <taxon>Betaproteobacteria</taxon>
        <taxon>Rhodocyclales</taxon>
        <taxon>Rhodocyclaceae</taxon>
        <taxon>Aromatoleum</taxon>
    </lineage>
</organism>
<comment type="caution">
    <text evidence="2">The sequence shown here is derived from an EMBL/GenBank/DDBJ whole genome shotgun (WGS) entry which is preliminary data.</text>
</comment>
<gene>
    <name evidence="2" type="ORF">GPA24_01430</name>
</gene>
<dbReference type="EMBL" id="WTVP01000002">
    <property type="protein sequence ID" value="NMG14224.1"/>
    <property type="molecule type" value="Genomic_DNA"/>
</dbReference>
<sequence length="48" mass="5280">MVAQVDGFKFVGSPAHDSCRQIGTERNGTERNGTERNGTERNGQELTQ</sequence>
<name>A0ABX1NQH8_9RHOO</name>
<reference evidence="2 3" key="1">
    <citation type="submission" date="2019-12" db="EMBL/GenBank/DDBJ databases">
        <title>Comparative genomics gives insights into the taxonomy of the Azoarcus-Aromatoleum group and reveals separate origins of nif in the plant-associated Azoarcus and non-plant-associated Aromatoleum sub-groups.</title>
        <authorList>
            <person name="Lafos M."/>
            <person name="Maluk M."/>
            <person name="Batista M."/>
            <person name="Junghare M."/>
            <person name="Carmona M."/>
            <person name="Faoro H."/>
            <person name="Cruz L.M."/>
            <person name="Battistoni F."/>
            <person name="De Souza E."/>
            <person name="Pedrosa F."/>
            <person name="Chen W.-M."/>
            <person name="Poole P.S."/>
            <person name="Dixon R.A."/>
            <person name="James E.K."/>
        </authorList>
    </citation>
    <scope>NUCLEOTIDE SEQUENCE [LARGE SCALE GENOMIC DNA]</scope>
    <source>
        <strain evidence="2 3">PbN1</strain>
    </source>
</reference>
<accession>A0ABX1NQH8</accession>
<evidence type="ECO:0000313" key="2">
    <source>
        <dbReference type="EMBL" id="NMG14224.1"/>
    </source>
</evidence>
<dbReference type="Proteomes" id="UP000633943">
    <property type="component" value="Unassembled WGS sequence"/>
</dbReference>
<feature type="compositionally biased region" description="Basic and acidic residues" evidence="1">
    <location>
        <begin position="27"/>
        <end position="48"/>
    </location>
</feature>
<evidence type="ECO:0000256" key="1">
    <source>
        <dbReference type="SAM" id="MobiDB-lite"/>
    </source>
</evidence>
<protein>
    <submittedName>
        <fullName evidence="2">Uncharacterized protein</fullName>
    </submittedName>
</protein>
<keyword evidence="3" id="KW-1185">Reference proteome</keyword>
<evidence type="ECO:0000313" key="3">
    <source>
        <dbReference type="Proteomes" id="UP000633943"/>
    </source>
</evidence>